<keyword evidence="3 7" id="KW-0378">Hydrolase</keyword>
<evidence type="ECO:0000256" key="4">
    <source>
        <dbReference type="ARBA" id="ARBA00022833"/>
    </source>
</evidence>
<dbReference type="Pfam" id="PF00413">
    <property type="entry name" value="Peptidase_M10"/>
    <property type="match status" value="1"/>
</dbReference>
<keyword evidence="8" id="KW-1185">Reference proteome</keyword>
<reference evidence="7" key="1">
    <citation type="submission" date="2022-06" db="EMBL/GenBank/DDBJ databases">
        <title>Aeoliella straminimaris, a novel planctomycete from sediments.</title>
        <authorList>
            <person name="Vitorino I.R."/>
            <person name="Lage O.M."/>
        </authorList>
    </citation>
    <scope>NUCLEOTIDE SEQUENCE</scope>
    <source>
        <strain evidence="7">ICT_H6.2</strain>
    </source>
</reference>
<organism evidence="7 8">
    <name type="scientific">Aeoliella straminimaris</name>
    <dbReference type="NCBI Taxonomy" id="2954799"/>
    <lineage>
        <taxon>Bacteria</taxon>
        <taxon>Pseudomonadati</taxon>
        <taxon>Planctomycetota</taxon>
        <taxon>Planctomycetia</taxon>
        <taxon>Pirellulales</taxon>
        <taxon>Lacipirellulaceae</taxon>
        <taxon>Aeoliella</taxon>
    </lineage>
</organism>
<evidence type="ECO:0000256" key="2">
    <source>
        <dbReference type="ARBA" id="ARBA00022723"/>
    </source>
</evidence>
<keyword evidence="4" id="KW-0862">Zinc</keyword>
<dbReference type="GO" id="GO:0004222">
    <property type="term" value="F:metalloendopeptidase activity"/>
    <property type="evidence" value="ECO:0007669"/>
    <property type="project" value="InterPro"/>
</dbReference>
<dbReference type="SUPFAM" id="SSF55486">
    <property type="entry name" value="Metalloproteases ('zincins'), catalytic domain"/>
    <property type="match status" value="2"/>
</dbReference>
<dbReference type="RefSeq" id="WP_252853106.1">
    <property type="nucleotide sequence ID" value="NZ_JAMXLR010000051.1"/>
</dbReference>
<evidence type="ECO:0000256" key="5">
    <source>
        <dbReference type="SAM" id="SignalP"/>
    </source>
</evidence>
<evidence type="ECO:0000256" key="3">
    <source>
        <dbReference type="ARBA" id="ARBA00022801"/>
    </source>
</evidence>
<dbReference type="GO" id="GO:0031012">
    <property type="term" value="C:extracellular matrix"/>
    <property type="evidence" value="ECO:0007669"/>
    <property type="project" value="InterPro"/>
</dbReference>
<dbReference type="InterPro" id="IPR001818">
    <property type="entry name" value="Pept_M10_metallopeptidase"/>
</dbReference>
<keyword evidence="2" id="KW-0479">Metal-binding</keyword>
<evidence type="ECO:0000256" key="1">
    <source>
        <dbReference type="ARBA" id="ARBA00022670"/>
    </source>
</evidence>
<dbReference type="AlphaFoldDB" id="A0A9X2FB84"/>
<dbReference type="EMBL" id="JAMXLR010000051">
    <property type="protein sequence ID" value="MCO6044993.1"/>
    <property type="molecule type" value="Genomic_DNA"/>
</dbReference>
<feature type="chain" id="PRO_5040785950" evidence="5">
    <location>
        <begin position="21"/>
        <end position="400"/>
    </location>
</feature>
<keyword evidence="5" id="KW-0732">Signal</keyword>
<accession>A0A9X2FB84</accession>
<dbReference type="Gene3D" id="1.10.1330.10">
    <property type="entry name" value="Dockerin domain"/>
    <property type="match status" value="1"/>
</dbReference>
<feature type="signal peptide" evidence="5">
    <location>
        <begin position="1"/>
        <end position="20"/>
    </location>
</feature>
<dbReference type="PROSITE" id="PS00018">
    <property type="entry name" value="EF_HAND_1"/>
    <property type="match status" value="1"/>
</dbReference>
<comment type="caution">
    <text evidence="7">The sequence shown here is derived from an EMBL/GenBank/DDBJ whole genome shotgun (WGS) entry which is preliminary data.</text>
</comment>
<dbReference type="Proteomes" id="UP001155241">
    <property type="component" value="Unassembled WGS sequence"/>
</dbReference>
<keyword evidence="1" id="KW-0645">Protease</keyword>
<evidence type="ECO:0000259" key="6">
    <source>
        <dbReference type="Pfam" id="PF00413"/>
    </source>
</evidence>
<keyword evidence="7" id="KW-0482">Metalloprotease</keyword>
<dbReference type="GO" id="GO:0006508">
    <property type="term" value="P:proteolysis"/>
    <property type="evidence" value="ECO:0007669"/>
    <property type="project" value="UniProtKB-KW"/>
</dbReference>
<evidence type="ECO:0000313" key="7">
    <source>
        <dbReference type="EMBL" id="MCO6044993.1"/>
    </source>
</evidence>
<dbReference type="InterPro" id="IPR036439">
    <property type="entry name" value="Dockerin_dom_sf"/>
</dbReference>
<dbReference type="InterPro" id="IPR018247">
    <property type="entry name" value="EF_Hand_1_Ca_BS"/>
</dbReference>
<dbReference type="Gene3D" id="3.40.390.10">
    <property type="entry name" value="Collagenase (Catalytic Domain)"/>
    <property type="match status" value="1"/>
</dbReference>
<gene>
    <name evidence="7" type="ORF">NG895_13870</name>
</gene>
<dbReference type="GO" id="GO:0000272">
    <property type="term" value="P:polysaccharide catabolic process"/>
    <property type="evidence" value="ECO:0007669"/>
    <property type="project" value="InterPro"/>
</dbReference>
<evidence type="ECO:0000313" key="8">
    <source>
        <dbReference type="Proteomes" id="UP001155241"/>
    </source>
</evidence>
<name>A0A9X2FB84_9BACT</name>
<dbReference type="EC" id="3.4.24.-" evidence="7"/>
<dbReference type="SUPFAM" id="SSF63446">
    <property type="entry name" value="Type I dockerin domain"/>
    <property type="match status" value="1"/>
</dbReference>
<proteinExistence type="predicted"/>
<sequence length="400" mass="42649">MRSRVLLFALSLAFATTAQAVEIVLKYDYDTQNFFNTGSSNGQKARATLEAAADFYSEILTDTLDRIETPDPFYSQAFNGVATWEWQAGFTHPGTGGSVTLYDLTIPQNEFWIYVGARSLSGSTLGYGGTSSPGYSYGGDGGFSSSEISQINSISDDFVDAVTTRGELSGYVSWGGSLTFDNDTSTTWNYDYSVNPTSNQNDLYSVAIHEMGHVLGLGTSSQWTGLVDVSNNVFTGSNSIASYGTYPPATTGHWADGTMSVRYGTNVAQETALDPTLRRGDRKHLTDLDAAALKDIGWSVTPPDLSQPGDFNGDGQVDIADYVVWRNNLGSSNELAIHNNGNGGGITAADYTIWKNNFGQSQGAFSGLAGPTSVPEPTALSIAVVCFGGLCLGRARQGKH</sequence>
<protein>
    <submittedName>
        <fullName evidence="7">Matrixin family metalloprotease</fullName>
        <ecNumber evidence="7">3.4.24.-</ecNumber>
    </submittedName>
</protein>
<dbReference type="GO" id="GO:0008270">
    <property type="term" value="F:zinc ion binding"/>
    <property type="evidence" value="ECO:0007669"/>
    <property type="project" value="InterPro"/>
</dbReference>
<dbReference type="InterPro" id="IPR024079">
    <property type="entry name" value="MetalloPept_cat_dom_sf"/>
</dbReference>
<feature type="domain" description="Peptidase M10 metallopeptidase" evidence="6">
    <location>
        <begin position="174"/>
        <end position="223"/>
    </location>
</feature>